<evidence type="ECO:0000256" key="14">
    <source>
        <dbReference type="ARBA" id="ARBA00023098"/>
    </source>
</evidence>
<dbReference type="AlphaFoldDB" id="A0A328UAR0"/>
<feature type="transmembrane region" description="Helical" evidence="19">
    <location>
        <begin position="76"/>
        <end position="93"/>
    </location>
</feature>
<evidence type="ECO:0000313" key="21">
    <source>
        <dbReference type="Proteomes" id="UP000249377"/>
    </source>
</evidence>
<dbReference type="PANTHER" id="PTHR46382">
    <property type="entry name" value="PHOSPHATIDATE CYTIDYLYLTRANSFERASE"/>
    <property type="match status" value="1"/>
</dbReference>
<dbReference type="Proteomes" id="UP000249377">
    <property type="component" value="Unassembled WGS sequence"/>
</dbReference>
<keyword evidence="9" id="KW-0444">Lipid biosynthesis</keyword>
<dbReference type="GO" id="GO:0016024">
    <property type="term" value="P:CDP-diacylglycerol biosynthetic process"/>
    <property type="evidence" value="ECO:0007669"/>
    <property type="project" value="UniProtKB-UniPathway"/>
</dbReference>
<feature type="transmembrane region" description="Helical" evidence="19">
    <location>
        <begin position="253"/>
        <end position="270"/>
    </location>
</feature>
<evidence type="ECO:0000256" key="9">
    <source>
        <dbReference type="ARBA" id="ARBA00022516"/>
    </source>
</evidence>
<evidence type="ECO:0000313" key="20">
    <source>
        <dbReference type="EMBL" id="RAQ28399.1"/>
    </source>
</evidence>
<organism evidence="20 21">
    <name type="scientific">Hydrogeniiclostridium mannosilyticum</name>
    <dbReference type="NCBI Taxonomy" id="2764322"/>
    <lineage>
        <taxon>Bacteria</taxon>
        <taxon>Bacillati</taxon>
        <taxon>Bacillota</taxon>
        <taxon>Clostridia</taxon>
        <taxon>Eubacteriales</taxon>
        <taxon>Acutalibacteraceae</taxon>
        <taxon>Hydrogeniiclostridium</taxon>
    </lineage>
</organism>
<evidence type="ECO:0000256" key="18">
    <source>
        <dbReference type="RuleBase" id="RU003938"/>
    </source>
</evidence>
<gene>
    <name evidence="20" type="ORF">DPQ25_08685</name>
</gene>
<keyword evidence="8" id="KW-1003">Cell membrane</keyword>
<evidence type="ECO:0000256" key="7">
    <source>
        <dbReference type="ARBA" id="ARBA00019373"/>
    </source>
</evidence>
<feature type="transmembrane region" description="Helical" evidence="19">
    <location>
        <begin position="105"/>
        <end position="126"/>
    </location>
</feature>
<evidence type="ECO:0000256" key="12">
    <source>
        <dbReference type="ARBA" id="ARBA00022695"/>
    </source>
</evidence>
<evidence type="ECO:0000256" key="5">
    <source>
        <dbReference type="ARBA" id="ARBA00010185"/>
    </source>
</evidence>
<dbReference type="RefSeq" id="WP_112332781.1">
    <property type="nucleotide sequence ID" value="NZ_QLYR01000005.1"/>
</dbReference>
<reference evidence="20 21" key="1">
    <citation type="submission" date="2018-06" db="EMBL/GenBank/DDBJ databases">
        <title>Noncontiguous genome sequence of Ruminococcaceae bacterium ASD2818.</title>
        <authorList>
            <person name="Chaplin A.V."/>
            <person name="Sokolova S.R."/>
            <person name="Kochetkova T.O."/>
            <person name="Goltsov A.Y."/>
            <person name="Trofimov D.Y."/>
            <person name="Efimov B.A."/>
        </authorList>
    </citation>
    <scope>NUCLEOTIDE SEQUENCE [LARGE SCALE GENOMIC DNA]</scope>
    <source>
        <strain evidence="20 21">ASD2818</strain>
    </source>
</reference>
<comment type="catalytic activity">
    <reaction evidence="1 18">
        <text>a 1,2-diacyl-sn-glycero-3-phosphate + CTP + H(+) = a CDP-1,2-diacyl-sn-glycerol + diphosphate</text>
        <dbReference type="Rhea" id="RHEA:16229"/>
        <dbReference type="ChEBI" id="CHEBI:15378"/>
        <dbReference type="ChEBI" id="CHEBI:33019"/>
        <dbReference type="ChEBI" id="CHEBI:37563"/>
        <dbReference type="ChEBI" id="CHEBI:58332"/>
        <dbReference type="ChEBI" id="CHEBI:58608"/>
        <dbReference type="EC" id="2.7.7.41"/>
    </reaction>
</comment>
<feature type="transmembrane region" description="Helical" evidence="19">
    <location>
        <begin position="178"/>
        <end position="197"/>
    </location>
</feature>
<sequence length="271" mass="29659">MKSRIISACTLVLFMAAVVIFNRSFPLALNIMVACIAVLAIYELYHALGMNQRWFLLGPSLLFAGALPFLEPGFFLELTYFAYTVVVFTVLIIQHKHFTFREVGILYSMTLLVPTALKTLVAVRRYGGEHGMFYVIIAIFAAWVADVGAFVAGSLWGKHKLCPNISPKKTIEGAIGGFVLDIAAMLVFGAVFQAAFYSVMVSYLPLFIIGAGGAALSILGDLSFSLIKRSCHIKDFSELIPGHGGVMDRFDSVVFVAPFVLLVVRMLPIIC</sequence>
<feature type="transmembrane region" description="Helical" evidence="19">
    <location>
        <begin position="27"/>
        <end position="45"/>
    </location>
</feature>
<keyword evidence="14" id="KW-0443">Lipid metabolism</keyword>
<evidence type="ECO:0000256" key="15">
    <source>
        <dbReference type="ARBA" id="ARBA00023136"/>
    </source>
</evidence>
<feature type="transmembrane region" description="Helical" evidence="19">
    <location>
        <begin position="132"/>
        <end position="157"/>
    </location>
</feature>
<dbReference type="EC" id="2.7.7.41" evidence="6 18"/>
<dbReference type="EMBL" id="QLYR01000005">
    <property type="protein sequence ID" value="RAQ28399.1"/>
    <property type="molecule type" value="Genomic_DNA"/>
</dbReference>
<protein>
    <recommendedName>
        <fullName evidence="7 18">Phosphatidate cytidylyltransferase</fullName>
        <ecNumber evidence="6 18">2.7.7.41</ecNumber>
    </recommendedName>
</protein>
<proteinExistence type="inferred from homology"/>
<evidence type="ECO:0000256" key="17">
    <source>
        <dbReference type="ARBA" id="ARBA00023264"/>
    </source>
</evidence>
<evidence type="ECO:0000256" key="8">
    <source>
        <dbReference type="ARBA" id="ARBA00022475"/>
    </source>
</evidence>
<feature type="transmembrane region" description="Helical" evidence="19">
    <location>
        <begin position="5"/>
        <end position="21"/>
    </location>
</feature>
<evidence type="ECO:0000256" key="4">
    <source>
        <dbReference type="ARBA" id="ARBA00005189"/>
    </source>
</evidence>
<accession>A0A328UAR0</accession>
<evidence type="ECO:0000256" key="1">
    <source>
        <dbReference type="ARBA" id="ARBA00001698"/>
    </source>
</evidence>
<evidence type="ECO:0000256" key="2">
    <source>
        <dbReference type="ARBA" id="ARBA00004651"/>
    </source>
</evidence>
<evidence type="ECO:0000256" key="3">
    <source>
        <dbReference type="ARBA" id="ARBA00005119"/>
    </source>
</evidence>
<evidence type="ECO:0000256" key="19">
    <source>
        <dbReference type="SAM" id="Phobius"/>
    </source>
</evidence>
<comment type="pathway">
    <text evidence="3 18">Phospholipid metabolism; CDP-diacylglycerol biosynthesis; CDP-diacylglycerol from sn-glycerol 3-phosphate: step 3/3.</text>
</comment>
<evidence type="ECO:0000256" key="10">
    <source>
        <dbReference type="ARBA" id="ARBA00022679"/>
    </source>
</evidence>
<comment type="caution">
    <text evidence="20">The sequence shown here is derived from an EMBL/GenBank/DDBJ whole genome shotgun (WGS) entry which is preliminary data.</text>
</comment>
<dbReference type="PROSITE" id="PS01315">
    <property type="entry name" value="CDS"/>
    <property type="match status" value="1"/>
</dbReference>
<dbReference type="PANTHER" id="PTHR46382:SF1">
    <property type="entry name" value="PHOSPHATIDATE CYTIDYLYLTRANSFERASE"/>
    <property type="match status" value="1"/>
</dbReference>
<comment type="similarity">
    <text evidence="5 18">Belongs to the CDS family.</text>
</comment>
<evidence type="ECO:0000256" key="6">
    <source>
        <dbReference type="ARBA" id="ARBA00012487"/>
    </source>
</evidence>
<comment type="pathway">
    <text evidence="4">Lipid metabolism.</text>
</comment>
<keyword evidence="15 19" id="KW-0472">Membrane</keyword>
<comment type="subcellular location">
    <subcellularLocation>
        <location evidence="2">Cell membrane</location>
        <topology evidence="2">Multi-pass membrane protein</topology>
    </subcellularLocation>
</comment>
<dbReference type="GO" id="GO:0004605">
    <property type="term" value="F:phosphatidate cytidylyltransferase activity"/>
    <property type="evidence" value="ECO:0007669"/>
    <property type="project" value="UniProtKB-EC"/>
</dbReference>
<feature type="transmembrane region" description="Helical" evidence="19">
    <location>
        <begin position="203"/>
        <end position="227"/>
    </location>
</feature>
<keyword evidence="12 18" id="KW-0548">Nucleotidyltransferase</keyword>
<keyword evidence="11 18" id="KW-0812">Transmembrane</keyword>
<dbReference type="UniPathway" id="UPA00557">
    <property type="reaction ID" value="UER00614"/>
</dbReference>
<keyword evidence="16" id="KW-0594">Phospholipid biosynthesis</keyword>
<dbReference type="Pfam" id="PF01148">
    <property type="entry name" value="CTP_transf_1"/>
    <property type="match status" value="1"/>
</dbReference>
<dbReference type="GO" id="GO:0005886">
    <property type="term" value="C:plasma membrane"/>
    <property type="evidence" value="ECO:0007669"/>
    <property type="project" value="UniProtKB-SubCell"/>
</dbReference>
<name>A0A328UAR0_9FIRM</name>
<evidence type="ECO:0000256" key="11">
    <source>
        <dbReference type="ARBA" id="ARBA00022692"/>
    </source>
</evidence>
<keyword evidence="17" id="KW-1208">Phospholipid metabolism</keyword>
<dbReference type="InterPro" id="IPR000374">
    <property type="entry name" value="PC_trans"/>
</dbReference>
<evidence type="ECO:0000256" key="13">
    <source>
        <dbReference type="ARBA" id="ARBA00022989"/>
    </source>
</evidence>
<dbReference type="PROSITE" id="PS51257">
    <property type="entry name" value="PROKAR_LIPOPROTEIN"/>
    <property type="match status" value="1"/>
</dbReference>
<keyword evidence="10 18" id="KW-0808">Transferase</keyword>
<evidence type="ECO:0000256" key="16">
    <source>
        <dbReference type="ARBA" id="ARBA00023209"/>
    </source>
</evidence>
<keyword evidence="13 19" id="KW-1133">Transmembrane helix</keyword>
<keyword evidence="21" id="KW-1185">Reference proteome</keyword>